<proteinExistence type="predicted"/>
<dbReference type="OrthoDB" id="645138at2"/>
<keyword evidence="2" id="KW-1185">Reference proteome</keyword>
<comment type="caution">
    <text evidence="1">The sequence shown here is derived from an EMBL/GenBank/DDBJ whole genome shotgun (WGS) entry which is preliminary data.</text>
</comment>
<reference evidence="1 2" key="1">
    <citation type="submission" date="2018-01" db="EMBL/GenBank/DDBJ databases">
        <title>The draft genome of Hanstruepera neustonica JCM19743.</title>
        <authorList>
            <person name="He R.-H."/>
            <person name="Du Z.-J."/>
        </authorList>
    </citation>
    <scope>NUCLEOTIDE SEQUENCE [LARGE SCALE GENOMIC DNA]</scope>
    <source>
        <strain evidence="1 2">JCM19743</strain>
    </source>
</reference>
<evidence type="ECO:0000313" key="2">
    <source>
        <dbReference type="Proteomes" id="UP000236641"/>
    </source>
</evidence>
<dbReference type="RefSeq" id="WP_103052129.1">
    <property type="nucleotide sequence ID" value="NZ_POWF01000004.1"/>
</dbReference>
<dbReference type="Proteomes" id="UP000236641">
    <property type="component" value="Unassembled WGS sequence"/>
</dbReference>
<dbReference type="AlphaFoldDB" id="A0A2K1DYI0"/>
<evidence type="ECO:0000313" key="1">
    <source>
        <dbReference type="EMBL" id="PNQ73089.1"/>
    </source>
</evidence>
<protein>
    <submittedName>
        <fullName evidence="1">Uncharacterized protein</fullName>
    </submittedName>
</protein>
<gene>
    <name evidence="1" type="ORF">C1T31_08855</name>
</gene>
<sequence>MPKQTGFIKIKGTLNGVCYYPLKGAYIYRTAVGPSKERIYNDPAFKPVKANLLEFGGASKLAKAICTGLKQNVAAFKDSYMTSRLSGCCRKIIQKGSGEPGQREANLFNQPELLIGFQLNKTKVFSQIYTVKPIITSNTARSVVNISIPKSDKYHLKQAPKTATHFRLTAALSIVSNYKWSDTVQGYQPQHPNSNGLGVTSQSSPLLCKIEHQNIYLQLINPISTGIPANTAITVWLGIQYGNMVQNEFSPFKTAQAMACVAVL</sequence>
<accession>A0A2K1DYI0</accession>
<dbReference type="EMBL" id="POWF01000004">
    <property type="protein sequence ID" value="PNQ73089.1"/>
    <property type="molecule type" value="Genomic_DNA"/>
</dbReference>
<organism evidence="1 2">
    <name type="scientific">Hanstruepera neustonica</name>
    <dbReference type="NCBI Taxonomy" id="1445657"/>
    <lineage>
        <taxon>Bacteria</taxon>
        <taxon>Pseudomonadati</taxon>
        <taxon>Bacteroidota</taxon>
        <taxon>Flavobacteriia</taxon>
        <taxon>Flavobacteriales</taxon>
        <taxon>Flavobacteriaceae</taxon>
        <taxon>Hanstruepera</taxon>
    </lineage>
</organism>
<name>A0A2K1DYI0_9FLAO</name>